<reference evidence="2" key="1">
    <citation type="submission" date="2020-05" db="EMBL/GenBank/DDBJ databases">
        <title>Complete genome sequence of Pseudomonas sp. Sm006.</title>
        <authorList>
            <person name="Takeuchi K."/>
            <person name="Someya N."/>
        </authorList>
    </citation>
    <scope>NUCLEOTIDE SEQUENCE</scope>
    <source>
        <strain evidence="2">Sm006</strain>
    </source>
</reference>
<sequence length="192" mass="20961">MKRLLPLALLVIGSNALAQGCDYRPAPHQELTAAKATGLPLVLAGKEKLQLGLVEQPELLLHSGDLLIARYPDGHSLAHHPMTQQELGNAGLGTPAQQVRLLFGDDSAATPEAREWVFAMRQAMDLCGDKASLTPYRIDGIELFAWRTSQDGKPYQVFFIPDGEQVHYLEVRGPAAFADKVLAGVHRRPPKP</sequence>
<organism evidence="3">
    <name type="scientific">Pseudomonas solani</name>
    <dbReference type="NCBI Taxonomy" id="2731552"/>
    <lineage>
        <taxon>Bacteria</taxon>
        <taxon>Pseudomonadati</taxon>
        <taxon>Pseudomonadota</taxon>
        <taxon>Gammaproteobacteria</taxon>
        <taxon>Pseudomonadales</taxon>
        <taxon>Pseudomonadaceae</taxon>
        <taxon>Pseudomonas</taxon>
    </lineage>
</organism>
<evidence type="ECO:0000313" key="2">
    <source>
        <dbReference type="EMBL" id="BCD86201.1"/>
    </source>
</evidence>
<evidence type="ECO:0008006" key="5">
    <source>
        <dbReference type="Google" id="ProtNLM"/>
    </source>
</evidence>
<feature type="signal peptide" evidence="1">
    <location>
        <begin position="1"/>
        <end position="18"/>
    </location>
</feature>
<feature type="chain" id="PRO_5043336089" description="Lipoprotein" evidence="1">
    <location>
        <begin position="19"/>
        <end position="192"/>
    </location>
</feature>
<keyword evidence="1" id="KW-0732">Signal</keyword>
<dbReference type="EMBL" id="CP158373">
    <property type="protein sequence ID" value="XBY64738.1"/>
    <property type="molecule type" value="Genomic_DNA"/>
</dbReference>
<proteinExistence type="predicted"/>
<dbReference type="EMBL" id="AP023081">
    <property type="protein sequence ID" value="BCD86201.1"/>
    <property type="molecule type" value="Genomic_DNA"/>
</dbReference>
<reference evidence="3" key="2">
    <citation type="submission" date="2023-08" db="EMBL/GenBank/DDBJ databases">
        <title>Increased levels of nutrients transform a symbiont into a lethal pathobiont.</title>
        <authorList>
            <person name="Lachnit T."/>
            <person name="Ulrich L."/>
            <person name="Willmer F.M."/>
            <person name="Hasenbein T."/>
            <person name="Steiner L.X."/>
            <person name="Wolters M."/>
            <person name="Herbst E.M."/>
            <person name="Deines P."/>
        </authorList>
    </citation>
    <scope>NUCLEOTIDE SEQUENCE</scope>
    <source>
        <strain evidence="3">T3</strain>
    </source>
</reference>
<dbReference type="RefSeq" id="WP_043244079.1">
    <property type="nucleotide sequence ID" value="NZ_AP023081.1"/>
</dbReference>
<evidence type="ECO:0000313" key="4">
    <source>
        <dbReference type="Proteomes" id="UP001064896"/>
    </source>
</evidence>
<protein>
    <recommendedName>
        <fullName evidence="5">Lipoprotein</fullName>
    </recommendedName>
</protein>
<keyword evidence="4" id="KW-1185">Reference proteome</keyword>
<name>A0AAU7Y450_9PSED</name>
<accession>A0AAU7Y450</accession>
<dbReference type="PROSITE" id="PS51257">
    <property type="entry name" value="PROKAR_LIPOPROTEIN"/>
    <property type="match status" value="1"/>
</dbReference>
<dbReference type="Proteomes" id="UP001064896">
    <property type="component" value="Chromosome"/>
</dbReference>
<evidence type="ECO:0000256" key="1">
    <source>
        <dbReference type="SAM" id="SignalP"/>
    </source>
</evidence>
<evidence type="ECO:0000313" key="3">
    <source>
        <dbReference type="EMBL" id="XBY64738.1"/>
    </source>
</evidence>
<gene>
    <name evidence="3" type="ORF">ABS648_02955</name>
    <name evidence="2" type="ORF">PSm6_26080</name>
</gene>
<dbReference type="AlphaFoldDB" id="A0AAU7Y450"/>